<organism evidence="3 4">
    <name type="scientific">Phaeosphaeria nodorum (strain SN15 / ATCC MYA-4574 / FGSC 10173)</name>
    <name type="common">Glume blotch fungus</name>
    <name type="synonym">Parastagonospora nodorum</name>
    <dbReference type="NCBI Taxonomy" id="321614"/>
    <lineage>
        <taxon>Eukaryota</taxon>
        <taxon>Fungi</taxon>
        <taxon>Dikarya</taxon>
        <taxon>Ascomycota</taxon>
        <taxon>Pezizomycotina</taxon>
        <taxon>Dothideomycetes</taxon>
        <taxon>Pleosporomycetidae</taxon>
        <taxon>Pleosporales</taxon>
        <taxon>Pleosporineae</taxon>
        <taxon>Phaeosphaeriaceae</taxon>
        <taxon>Parastagonospora</taxon>
    </lineage>
</organism>
<evidence type="ECO:0000256" key="2">
    <source>
        <dbReference type="SAM" id="SignalP"/>
    </source>
</evidence>
<feature type="region of interest" description="Disordered" evidence="1">
    <location>
        <begin position="165"/>
        <end position="238"/>
    </location>
</feature>
<sequence length="387" mass="40749">MRATIACVVAGATTLITTLSLAAAGTALLILAPTASAGSSSVVPCVVGNGNKELCDSCDESKAIEVTSWNNATWVKDFNMGDAPAETGPGYKVYWKIDQPAANCRVLLFDDFNSDKGSIEPGLSGRIRLSVNKGGCYMSTIRSGGVGAGACCGAECVRIGAFPGGTTTKRSEPASKDPTSSPQLYTPRRSRRSKSQWLSRRNTGGQNKNPFANRPASSANWNCQAKPEGPTYTKSGKQVVDGNSFPCGSDIGCDMSVEFEASVASSVSSEKSTTYTNSEGMSFEAMAGWMLSGPTATFSVGYNKEFSEAVSSSTGNTNTDTKSKGISFRQQVTPGFQYNGWWAPTLSCQMWTLSCDKGEGPVEKCNPLLDANKNPVGEQGIMTTGRA</sequence>
<proteinExistence type="predicted"/>
<feature type="compositionally biased region" description="Polar residues" evidence="1">
    <location>
        <begin position="195"/>
        <end position="223"/>
    </location>
</feature>
<reference evidence="4" key="1">
    <citation type="journal article" date="2021" name="BMC Genomics">
        <title>Chromosome-level genome assembly and manually-curated proteome of model necrotroph Parastagonospora nodorum Sn15 reveals a genome-wide trove of candidate effector homologs, and redundancy of virulence-related functions within an accessory chromosome.</title>
        <authorList>
            <person name="Bertazzoni S."/>
            <person name="Jones D.A.B."/>
            <person name="Phan H.T."/>
            <person name="Tan K.-C."/>
            <person name="Hane J.K."/>
        </authorList>
    </citation>
    <scope>NUCLEOTIDE SEQUENCE [LARGE SCALE GENOMIC DNA]</scope>
    <source>
        <strain evidence="4">SN15 / ATCC MYA-4574 / FGSC 10173)</strain>
    </source>
</reference>
<keyword evidence="2" id="KW-0732">Signal</keyword>
<gene>
    <name evidence="3" type="ORF">JI435_077760</name>
</gene>
<accession>A0A7U2HXQ5</accession>
<evidence type="ECO:0000313" key="4">
    <source>
        <dbReference type="Proteomes" id="UP000663193"/>
    </source>
</evidence>
<dbReference type="OrthoDB" id="3777639at2759"/>
<dbReference type="Proteomes" id="UP000663193">
    <property type="component" value="Chromosome 4"/>
</dbReference>
<evidence type="ECO:0000256" key="1">
    <source>
        <dbReference type="SAM" id="MobiDB-lite"/>
    </source>
</evidence>
<dbReference type="EMBL" id="CP069026">
    <property type="protein sequence ID" value="QRC94543.1"/>
    <property type="molecule type" value="Genomic_DNA"/>
</dbReference>
<dbReference type="AlphaFoldDB" id="A0A7U2HXQ5"/>
<evidence type="ECO:0000313" key="3">
    <source>
        <dbReference type="EMBL" id="QRC94543.1"/>
    </source>
</evidence>
<name>A0A7U2HXQ5_PHANO</name>
<feature type="signal peptide" evidence="2">
    <location>
        <begin position="1"/>
        <end position="37"/>
    </location>
</feature>
<dbReference type="VEuPathDB" id="FungiDB:JI435_077760"/>
<keyword evidence="4" id="KW-1185">Reference proteome</keyword>
<feature type="chain" id="PRO_5030935709" evidence="2">
    <location>
        <begin position="38"/>
        <end position="387"/>
    </location>
</feature>
<protein>
    <submittedName>
        <fullName evidence="3">Uncharacterized protein</fullName>
    </submittedName>
</protein>